<protein>
    <submittedName>
        <fullName evidence="1">Uncharacterized protein</fullName>
    </submittedName>
</protein>
<reference evidence="1" key="2">
    <citation type="submission" date="2020-09" db="EMBL/GenBank/DDBJ databases">
        <authorList>
            <person name="Sun Q."/>
            <person name="Zhou Y."/>
        </authorList>
    </citation>
    <scope>NUCLEOTIDE SEQUENCE</scope>
    <source>
        <strain evidence="1">CGMCC 1.12698</strain>
    </source>
</reference>
<organism evidence="1 2">
    <name type="scientific">Priestia taiwanensis</name>
    <dbReference type="NCBI Taxonomy" id="1347902"/>
    <lineage>
        <taxon>Bacteria</taxon>
        <taxon>Bacillati</taxon>
        <taxon>Bacillota</taxon>
        <taxon>Bacilli</taxon>
        <taxon>Bacillales</taxon>
        <taxon>Bacillaceae</taxon>
        <taxon>Priestia</taxon>
    </lineage>
</organism>
<proteinExistence type="predicted"/>
<sequence>MVESEEKALPYEFKLYYKEKTLKQQKRTNFPIENSFFSLENQKKHKKQRTPRLAVSSNLIVMLIPLHAQHDLNIRLLYIHFFQIDVVRITLPR</sequence>
<dbReference type="Proteomes" id="UP000605259">
    <property type="component" value="Unassembled WGS sequence"/>
</dbReference>
<keyword evidence="2" id="KW-1185">Reference proteome</keyword>
<name>A0A917ETM1_9BACI</name>
<dbReference type="EMBL" id="BMFK01000003">
    <property type="protein sequence ID" value="GGE79689.1"/>
    <property type="molecule type" value="Genomic_DNA"/>
</dbReference>
<dbReference type="AlphaFoldDB" id="A0A917ETM1"/>
<comment type="caution">
    <text evidence="1">The sequence shown here is derived from an EMBL/GenBank/DDBJ whole genome shotgun (WGS) entry which is preliminary data.</text>
</comment>
<accession>A0A917ETM1</accession>
<gene>
    <name evidence="1" type="ORF">GCM10007140_31580</name>
</gene>
<evidence type="ECO:0000313" key="2">
    <source>
        <dbReference type="Proteomes" id="UP000605259"/>
    </source>
</evidence>
<reference evidence="1" key="1">
    <citation type="journal article" date="2014" name="Int. J. Syst. Evol. Microbiol.">
        <title>Complete genome sequence of Corynebacterium casei LMG S-19264T (=DSM 44701T), isolated from a smear-ripened cheese.</title>
        <authorList>
            <consortium name="US DOE Joint Genome Institute (JGI-PGF)"/>
            <person name="Walter F."/>
            <person name="Albersmeier A."/>
            <person name="Kalinowski J."/>
            <person name="Ruckert C."/>
        </authorList>
    </citation>
    <scope>NUCLEOTIDE SEQUENCE</scope>
    <source>
        <strain evidence="1">CGMCC 1.12698</strain>
    </source>
</reference>
<evidence type="ECO:0000313" key="1">
    <source>
        <dbReference type="EMBL" id="GGE79689.1"/>
    </source>
</evidence>